<dbReference type="Gene3D" id="1.10.540.10">
    <property type="entry name" value="Acyl-CoA dehydrogenase/oxidase, N-terminal domain"/>
    <property type="match status" value="1"/>
</dbReference>
<accession>A0A8I0TNP5</accession>
<evidence type="ECO:0000313" key="11">
    <source>
        <dbReference type="Proteomes" id="UP000629287"/>
    </source>
</evidence>
<feature type="domain" description="Acyl-CoA dehydrogenase/oxidase N-terminal" evidence="9">
    <location>
        <begin position="15"/>
        <end position="127"/>
    </location>
</feature>
<dbReference type="FunFam" id="2.40.110.10:FF:000009">
    <property type="entry name" value="Acyl-CoA dehydrogenase"/>
    <property type="match status" value="1"/>
</dbReference>
<dbReference type="FunFam" id="1.20.140.10:FF:000004">
    <property type="entry name" value="Acyl-CoA dehydrogenase FadE25"/>
    <property type="match status" value="1"/>
</dbReference>
<dbReference type="InterPro" id="IPR006089">
    <property type="entry name" value="Acyl-CoA_DH_CS"/>
</dbReference>
<evidence type="ECO:0000313" key="10">
    <source>
        <dbReference type="EMBL" id="MBE1595940.1"/>
    </source>
</evidence>
<dbReference type="Pfam" id="PF02771">
    <property type="entry name" value="Acyl-CoA_dh_N"/>
    <property type="match status" value="1"/>
</dbReference>
<name>A0A8I0TNP5_9ACTN</name>
<dbReference type="FunFam" id="1.10.540.10:FF:000002">
    <property type="entry name" value="Acyl-CoA dehydrogenase FadE19"/>
    <property type="match status" value="1"/>
</dbReference>
<dbReference type="InterPro" id="IPR036250">
    <property type="entry name" value="AcylCo_DH-like_C"/>
</dbReference>
<dbReference type="PIRSF" id="PIRSF016578">
    <property type="entry name" value="HsaA"/>
    <property type="match status" value="1"/>
</dbReference>
<dbReference type="InterPro" id="IPR013786">
    <property type="entry name" value="AcylCoA_DH/ox_N"/>
</dbReference>
<gene>
    <name evidence="10" type="ORF">H4687_002069</name>
</gene>
<dbReference type="Pfam" id="PF00441">
    <property type="entry name" value="Acyl-CoA_dh_1"/>
    <property type="match status" value="1"/>
</dbReference>
<dbReference type="PANTHER" id="PTHR43884:SF12">
    <property type="entry name" value="ISOVALERYL-COA DEHYDROGENASE, MITOCHONDRIAL-RELATED"/>
    <property type="match status" value="1"/>
</dbReference>
<dbReference type="Gene3D" id="2.40.110.10">
    <property type="entry name" value="Butyryl-CoA Dehydrogenase, subunit A, domain 2"/>
    <property type="match status" value="1"/>
</dbReference>
<protein>
    <submittedName>
        <fullName evidence="10">Alkylation response protein AidB-like acyl-CoA dehydrogenase</fullName>
    </submittedName>
</protein>
<comment type="cofactor">
    <cofactor evidence="1 6">
        <name>FAD</name>
        <dbReference type="ChEBI" id="CHEBI:57692"/>
    </cofactor>
</comment>
<dbReference type="PROSITE" id="PS00073">
    <property type="entry name" value="ACYL_COA_DH_2"/>
    <property type="match status" value="1"/>
</dbReference>
<dbReference type="SUPFAM" id="SSF47203">
    <property type="entry name" value="Acyl-CoA dehydrogenase C-terminal domain-like"/>
    <property type="match status" value="1"/>
</dbReference>
<dbReference type="Proteomes" id="UP000629287">
    <property type="component" value="Unassembled WGS sequence"/>
</dbReference>
<dbReference type="InterPro" id="IPR037069">
    <property type="entry name" value="AcylCoA_DH/ox_N_sf"/>
</dbReference>
<evidence type="ECO:0000259" key="8">
    <source>
        <dbReference type="Pfam" id="PF02770"/>
    </source>
</evidence>
<dbReference type="PANTHER" id="PTHR43884">
    <property type="entry name" value="ACYL-COA DEHYDROGENASE"/>
    <property type="match status" value="1"/>
</dbReference>
<dbReference type="GO" id="GO:0003995">
    <property type="term" value="F:acyl-CoA dehydrogenase activity"/>
    <property type="evidence" value="ECO:0007669"/>
    <property type="project" value="InterPro"/>
</dbReference>
<feature type="domain" description="Acyl-CoA oxidase/dehydrogenase middle" evidence="8">
    <location>
        <begin position="131"/>
        <end position="226"/>
    </location>
</feature>
<reference evidence="10 11" key="1">
    <citation type="submission" date="2020-10" db="EMBL/GenBank/DDBJ databases">
        <title>Sequencing the genomes of 1000 actinobacteria strains.</title>
        <authorList>
            <person name="Klenk H.-P."/>
        </authorList>
    </citation>
    <scope>NUCLEOTIDE SEQUENCE [LARGE SCALE GENOMIC DNA]</scope>
    <source>
        <strain evidence="10 11">DSM 41803</strain>
    </source>
</reference>
<proteinExistence type="inferred from homology"/>
<evidence type="ECO:0000259" key="9">
    <source>
        <dbReference type="Pfam" id="PF02771"/>
    </source>
</evidence>
<dbReference type="EMBL" id="JADBGF010000001">
    <property type="protein sequence ID" value="MBE1595940.1"/>
    <property type="molecule type" value="Genomic_DNA"/>
</dbReference>
<evidence type="ECO:0000256" key="3">
    <source>
        <dbReference type="ARBA" id="ARBA00022630"/>
    </source>
</evidence>
<evidence type="ECO:0000256" key="4">
    <source>
        <dbReference type="ARBA" id="ARBA00022827"/>
    </source>
</evidence>
<dbReference type="InterPro" id="IPR009075">
    <property type="entry name" value="AcylCo_DH/oxidase_C"/>
</dbReference>
<evidence type="ECO:0000256" key="6">
    <source>
        <dbReference type="RuleBase" id="RU362125"/>
    </source>
</evidence>
<keyword evidence="3 6" id="KW-0285">Flavoprotein</keyword>
<evidence type="ECO:0000256" key="1">
    <source>
        <dbReference type="ARBA" id="ARBA00001974"/>
    </source>
</evidence>
<dbReference type="SUPFAM" id="SSF56645">
    <property type="entry name" value="Acyl-CoA dehydrogenase NM domain-like"/>
    <property type="match status" value="1"/>
</dbReference>
<dbReference type="InterPro" id="IPR006091">
    <property type="entry name" value="Acyl-CoA_Oxase/DH_mid-dom"/>
</dbReference>
<dbReference type="InterPro" id="IPR009100">
    <property type="entry name" value="AcylCoA_DH/oxidase_NM_dom_sf"/>
</dbReference>
<evidence type="ECO:0000256" key="5">
    <source>
        <dbReference type="ARBA" id="ARBA00023002"/>
    </source>
</evidence>
<keyword evidence="11" id="KW-1185">Reference proteome</keyword>
<evidence type="ECO:0000259" key="7">
    <source>
        <dbReference type="Pfam" id="PF00441"/>
    </source>
</evidence>
<sequence>MENGREAGRVNLELSEEQTAVRRLARDFVEREIAPHVIAWDRAEEVDRAIVKKLGEVGFLGLTVDEEYGGSGGDHLAYCLVTEELGRGDSSVRGIVSVSLGLVAKTVAAWGDEEQKRRWLPGLTSGEYVGCFGLTEPGTGSDAGNLITRAVRDGDDFVISGTKTFITNGTWADVVLLFARSTDAPGHKGVSAFLVPTDTPGLTRRPIHGKLGLRGQATAELVLEEVRVPASALLGPEGKGFTVAMSALAKGRMSVAAGCVGIAQAALDAAVRHAGEREQFGRTIAHHQLVQELLTDIAVDVDAARLLTWRVADLVDRGQPFATEASMAKLFASEAAVRAANNALQVFGGYGYIDEYPAGKLLRDARVMTLYEGTSQIQKLLIGRALTGVSAF</sequence>
<dbReference type="Pfam" id="PF02770">
    <property type="entry name" value="Acyl-CoA_dh_M"/>
    <property type="match status" value="1"/>
</dbReference>
<comment type="caution">
    <text evidence="10">The sequence shown here is derived from an EMBL/GenBank/DDBJ whole genome shotgun (WGS) entry which is preliminary data.</text>
</comment>
<keyword evidence="5 6" id="KW-0560">Oxidoreductase</keyword>
<dbReference type="GO" id="GO:0050660">
    <property type="term" value="F:flavin adenine dinucleotide binding"/>
    <property type="evidence" value="ECO:0007669"/>
    <property type="project" value="InterPro"/>
</dbReference>
<comment type="similarity">
    <text evidence="2 6">Belongs to the acyl-CoA dehydrogenase family.</text>
</comment>
<evidence type="ECO:0000256" key="2">
    <source>
        <dbReference type="ARBA" id="ARBA00009347"/>
    </source>
</evidence>
<dbReference type="Gene3D" id="1.20.140.10">
    <property type="entry name" value="Butyryl-CoA Dehydrogenase, subunit A, domain 3"/>
    <property type="match status" value="1"/>
</dbReference>
<dbReference type="AlphaFoldDB" id="A0A8I0TNP5"/>
<dbReference type="InterPro" id="IPR046373">
    <property type="entry name" value="Acyl-CoA_Oxase/DH_mid-dom_sf"/>
</dbReference>
<keyword evidence="4 6" id="KW-0274">FAD</keyword>
<organism evidence="10 11">
    <name type="scientific">Streptomyces stelliscabiei</name>
    <dbReference type="NCBI Taxonomy" id="146820"/>
    <lineage>
        <taxon>Bacteria</taxon>
        <taxon>Bacillati</taxon>
        <taxon>Actinomycetota</taxon>
        <taxon>Actinomycetes</taxon>
        <taxon>Kitasatosporales</taxon>
        <taxon>Streptomycetaceae</taxon>
        <taxon>Streptomyces</taxon>
    </lineage>
</organism>
<feature type="domain" description="Acyl-CoA dehydrogenase/oxidase C-terminal" evidence="7">
    <location>
        <begin position="238"/>
        <end position="386"/>
    </location>
</feature>